<dbReference type="AlphaFoldDB" id="A0A3M7RLI1"/>
<organism evidence="1 2">
    <name type="scientific">Brachionus plicatilis</name>
    <name type="common">Marine rotifer</name>
    <name type="synonym">Brachionus muelleri</name>
    <dbReference type="NCBI Taxonomy" id="10195"/>
    <lineage>
        <taxon>Eukaryota</taxon>
        <taxon>Metazoa</taxon>
        <taxon>Spiralia</taxon>
        <taxon>Gnathifera</taxon>
        <taxon>Rotifera</taxon>
        <taxon>Eurotatoria</taxon>
        <taxon>Monogononta</taxon>
        <taxon>Pseudotrocha</taxon>
        <taxon>Ploima</taxon>
        <taxon>Brachionidae</taxon>
        <taxon>Brachionus</taxon>
    </lineage>
</organism>
<name>A0A3M7RLI1_BRAPC</name>
<reference evidence="1 2" key="1">
    <citation type="journal article" date="2018" name="Sci. Rep.">
        <title>Genomic signatures of local adaptation to the degree of environmental predictability in rotifers.</title>
        <authorList>
            <person name="Franch-Gras L."/>
            <person name="Hahn C."/>
            <person name="Garcia-Roger E.M."/>
            <person name="Carmona M.J."/>
            <person name="Serra M."/>
            <person name="Gomez A."/>
        </authorList>
    </citation>
    <scope>NUCLEOTIDE SEQUENCE [LARGE SCALE GENOMIC DNA]</scope>
    <source>
        <strain evidence="1">HYR1</strain>
    </source>
</reference>
<proteinExistence type="predicted"/>
<dbReference type="EMBL" id="REGN01003127">
    <property type="protein sequence ID" value="RNA24406.1"/>
    <property type="molecule type" value="Genomic_DNA"/>
</dbReference>
<evidence type="ECO:0000313" key="2">
    <source>
        <dbReference type="Proteomes" id="UP000276133"/>
    </source>
</evidence>
<protein>
    <submittedName>
        <fullName evidence="1">Uncharacterized protein</fullName>
    </submittedName>
</protein>
<keyword evidence="2" id="KW-1185">Reference proteome</keyword>
<accession>A0A3M7RLI1</accession>
<comment type="caution">
    <text evidence="1">The sequence shown here is derived from an EMBL/GenBank/DDBJ whole genome shotgun (WGS) entry which is preliminary data.</text>
</comment>
<feature type="non-terminal residue" evidence="1">
    <location>
        <position position="1"/>
    </location>
</feature>
<dbReference type="Proteomes" id="UP000276133">
    <property type="component" value="Unassembled WGS sequence"/>
</dbReference>
<sequence length="64" mass="8070">KFCQQHKFKIKYWNIKFQFKFLPKIIFLIFDFLKNKEKVQQKLGDFKTNQRLMVYDEKKSRVYS</sequence>
<evidence type="ECO:0000313" key="1">
    <source>
        <dbReference type="EMBL" id="RNA24406.1"/>
    </source>
</evidence>
<gene>
    <name evidence="1" type="ORF">BpHYR1_012516</name>
</gene>